<dbReference type="VEuPathDB" id="VectorBase:SCAU013490"/>
<feature type="domain" description="DUF243" evidence="3">
    <location>
        <begin position="50"/>
        <end position="151"/>
    </location>
</feature>
<dbReference type="AlphaFoldDB" id="A0A1I8Q398"/>
<feature type="compositionally biased region" description="Low complexity" evidence="1">
    <location>
        <begin position="186"/>
        <end position="202"/>
    </location>
</feature>
<accession>A0A1I8Q398</accession>
<sequence>MRAFLLVCFIAVTTAQYSYAPQVNSNGPVIGATNSEDLPLQSQVPSPVREEYSKSFYSYSAPEHEFEDVNAGEHIANALKKNLRVVFIKGPDNKGLEEAAIQLAKTAADDRTAIYVLSKQSDIGSLANQLQQLKSTTDTKPEVHFVKYRTQADAENAQRAIQAQYNTLPGASTSSGPDSAPVLDFASKPPAASSANRAAVANPSPPSTSAPPSRGYASPRGSYIPPNKRY</sequence>
<feature type="signal peptide" evidence="2">
    <location>
        <begin position="1"/>
        <end position="15"/>
    </location>
</feature>
<gene>
    <name evidence="4" type="primary">106083646</name>
</gene>
<name>A0A1I8Q398_STOCA</name>
<organism evidence="4 5">
    <name type="scientific">Stomoxys calcitrans</name>
    <name type="common">Stable fly</name>
    <name type="synonym">Conops calcitrans</name>
    <dbReference type="NCBI Taxonomy" id="35570"/>
    <lineage>
        <taxon>Eukaryota</taxon>
        <taxon>Metazoa</taxon>
        <taxon>Ecdysozoa</taxon>
        <taxon>Arthropoda</taxon>
        <taxon>Hexapoda</taxon>
        <taxon>Insecta</taxon>
        <taxon>Pterygota</taxon>
        <taxon>Neoptera</taxon>
        <taxon>Endopterygota</taxon>
        <taxon>Diptera</taxon>
        <taxon>Brachycera</taxon>
        <taxon>Muscomorpha</taxon>
        <taxon>Muscoidea</taxon>
        <taxon>Muscidae</taxon>
        <taxon>Stomoxys</taxon>
    </lineage>
</organism>
<dbReference type="SMART" id="SM00690">
    <property type="entry name" value="DM5"/>
    <property type="match status" value="1"/>
</dbReference>
<dbReference type="Proteomes" id="UP000095300">
    <property type="component" value="Unassembled WGS sequence"/>
</dbReference>
<dbReference type="Pfam" id="PF03103">
    <property type="entry name" value="DUF243"/>
    <property type="match status" value="1"/>
</dbReference>
<evidence type="ECO:0000313" key="4">
    <source>
        <dbReference type="EnsemblMetazoa" id="SCAU013490-PA"/>
    </source>
</evidence>
<dbReference type="GO" id="GO:0008010">
    <property type="term" value="F:structural constituent of chitin-based larval cuticle"/>
    <property type="evidence" value="ECO:0007669"/>
    <property type="project" value="TreeGrafter"/>
</dbReference>
<dbReference type="KEGG" id="scac:106083646"/>
<dbReference type="GO" id="GO:0062129">
    <property type="term" value="C:chitin-based extracellular matrix"/>
    <property type="evidence" value="ECO:0007669"/>
    <property type="project" value="TreeGrafter"/>
</dbReference>
<evidence type="ECO:0000313" key="5">
    <source>
        <dbReference type="Proteomes" id="UP000095300"/>
    </source>
</evidence>
<dbReference type="EnsemblMetazoa" id="SCAU013490-RA">
    <property type="protein sequence ID" value="SCAU013490-PA"/>
    <property type="gene ID" value="SCAU013490"/>
</dbReference>
<evidence type="ECO:0000256" key="1">
    <source>
        <dbReference type="SAM" id="MobiDB-lite"/>
    </source>
</evidence>
<keyword evidence="5" id="KW-1185">Reference proteome</keyword>
<dbReference type="OrthoDB" id="8007215at2759"/>
<dbReference type="GO" id="GO:0040003">
    <property type="term" value="P:chitin-based cuticle development"/>
    <property type="evidence" value="ECO:0007669"/>
    <property type="project" value="TreeGrafter"/>
</dbReference>
<reference evidence="4" key="1">
    <citation type="submission" date="2020-05" db="UniProtKB">
        <authorList>
            <consortium name="EnsemblMetazoa"/>
        </authorList>
    </citation>
    <scope>IDENTIFICATION</scope>
    <source>
        <strain evidence="4">USDA</strain>
    </source>
</reference>
<keyword evidence="2" id="KW-0732">Signal</keyword>
<proteinExistence type="predicted"/>
<feature type="compositionally biased region" description="Polar residues" evidence="1">
    <location>
        <begin position="168"/>
        <end position="177"/>
    </location>
</feature>
<evidence type="ECO:0000259" key="3">
    <source>
        <dbReference type="SMART" id="SM00690"/>
    </source>
</evidence>
<feature type="chain" id="PRO_5012181709" description="DUF243 domain-containing protein" evidence="2">
    <location>
        <begin position="16"/>
        <end position="230"/>
    </location>
</feature>
<feature type="region of interest" description="Disordered" evidence="1">
    <location>
        <begin position="168"/>
        <end position="230"/>
    </location>
</feature>
<dbReference type="PANTHER" id="PTHR31927:SF2">
    <property type="entry name" value="FI07246P-RELATED"/>
    <property type="match status" value="1"/>
</dbReference>
<dbReference type="PANTHER" id="PTHR31927">
    <property type="entry name" value="FI07246P-RELATED-RELATED"/>
    <property type="match status" value="1"/>
</dbReference>
<evidence type="ECO:0000256" key="2">
    <source>
        <dbReference type="SAM" id="SignalP"/>
    </source>
</evidence>
<dbReference type="InterPro" id="IPR004145">
    <property type="entry name" value="DUF243"/>
</dbReference>
<protein>
    <recommendedName>
        <fullName evidence="3">DUF243 domain-containing protein</fullName>
    </recommendedName>
</protein>